<dbReference type="InterPro" id="IPR011990">
    <property type="entry name" value="TPR-like_helical_dom_sf"/>
</dbReference>
<dbReference type="CDD" id="cd20071">
    <property type="entry name" value="SET_SMYD"/>
    <property type="match status" value="1"/>
</dbReference>
<dbReference type="EMBL" id="BRXX01000067">
    <property type="protein sequence ID" value="GMH87044.1"/>
    <property type="molecule type" value="Genomic_DNA"/>
</dbReference>
<dbReference type="PANTHER" id="PTHR12197">
    <property type="entry name" value="HISTONE-LYSINE N-METHYLTRANSFERASE SMYD"/>
    <property type="match status" value="1"/>
</dbReference>
<gene>
    <name evidence="3" type="ORF">TrVE_jg13496</name>
</gene>
<dbReference type="Gene3D" id="1.25.40.10">
    <property type="entry name" value="Tetratricopeptide repeat domain"/>
    <property type="match status" value="1"/>
</dbReference>
<keyword evidence="4" id="KW-1185">Reference proteome</keyword>
<dbReference type="InterPro" id="IPR001214">
    <property type="entry name" value="SET_dom"/>
</dbReference>
<feature type="compositionally biased region" description="Basic and acidic residues" evidence="1">
    <location>
        <begin position="406"/>
        <end position="419"/>
    </location>
</feature>
<sequence>MASTESPNYVQKTTPKSGESLFYTCSLPKAALIFEDSSFPAPQVTDDWVADYCEAYAECNEEERELWNDLCCSIPLSHSLNPMIETGCKEYIDSHPPTSELSPTLQELINAVKIARCNSFTSRNIHPVTSRVNHSCTPNALYLPTPTGCSLRTLKPVQAGEEITISYLGIYLFASNGLRNSILLSEKFFTCQCPRCSSIPNENSVPCEKCHPRISGGLPEDVEFEDAPVNYTVAICPKCNDVLSPAATSLRQKLEEKSTAALRSEENDMDVIREIHEVCSQVLGAKHYSTALTGLTIVDSMCLEFNRVMILGQAPEELELAECVDTLTRIFQFAEGVIEGGGGMMCYSQCLTVARGLGCLGDEKSVAFGKVWAEKAWKFLEGFGEEGEKKVCLKLMEGKVEHMELLEGKGDEETSEKPSKKMRKK</sequence>
<dbReference type="Proteomes" id="UP001165160">
    <property type="component" value="Unassembled WGS sequence"/>
</dbReference>
<evidence type="ECO:0000313" key="4">
    <source>
        <dbReference type="Proteomes" id="UP001165160"/>
    </source>
</evidence>
<feature type="region of interest" description="Disordered" evidence="1">
    <location>
        <begin position="406"/>
        <end position="425"/>
    </location>
</feature>
<dbReference type="InterPro" id="IPR050869">
    <property type="entry name" value="H3K4_H4K5_MeTrfase"/>
</dbReference>
<feature type="domain" description="SET" evidence="2">
    <location>
        <begin position="7"/>
        <end position="168"/>
    </location>
</feature>
<accession>A0A9W7BA14</accession>
<dbReference type="AlphaFoldDB" id="A0A9W7BA14"/>
<evidence type="ECO:0000256" key="1">
    <source>
        <dbReference type="SAM" id="MobiDB-lite"/>
    </source>
</evidence>
<dbReference type="SUPFAM" id="SSF82199">
    <property type="entry name" value="SET domain"/>
    <property type="match status" value="1"/>
</dbReference>
<protein>
    <recommendedName>
        <fullName evidence="2">SET domain-containing protein</fullName>
    </recommendedName>
</protein>
<name>A0A9W7BA14_9STRA</name>
<evidence type="ECO:0000259" key="2">
    <source>
        <dbReference type="PROSITE" id="PS50280"/>
    </source>
</evidence>
<dbReference type="InterPro" id="IPR046341">
    <property type="entry name" value="SET_dom_sf"/>
</dbReference>
<reference evidence="4" key="1">
    <citation type="journal article" date="2023" name="Commun. Biol.">
        <title>Genome analysis of Parmales, the sister group of diatoms, reveals the evolutionary specialization of diatoms from phago-mixotrophs to photoautotrophs.</title>
        <authorList>
            <person name="Ban H."/>
            <person name="Sato S."/>
            <person name="Yoshikawa S."/>
            <person name="Yamada K."/>
            <person name="Nakamura Y."/>
            <person name="Ichinomiya M."/>
            <person name="Sato N."/>
            <person name="Blanc-Mathieu R."/>
            <person name="Endo H."/>
            <person name="Kuwata A."/>
            <person name="Ogata H."/>
        </authorList>
    </citation>
    <scope>NUCLEOTIDE SEQUENCE [LARGE SCALE GENOMIC DNA]</scope>
    <source>
        <strain evidence="4">NIES 3699</strain>
    </source>
</reference>
<dbReference type="Gene3D" id="2.170.270.10">
    <property type="entry name" value="SET domain"/>
    <property type="match status" value="1"/>
</dbReference>
<comment type="caution">
    <text evidence="3">The sequence shown here is derived from an EMBL/GenBank/DDBJ whole genome shotgun (WGS) entry which is preliminary data.</text>
</comment>
<dbReference type="Pfam" id="PF00856">
    <property type="entry name" value="SET"/>
    <property type="match status" value="1"/>
</dbReference>
<dbReference type="PROSITE" id="PS50280">
    <property type="entry name" value="SET"/>
    <property type="match status" value="1"/>
</dbReference>
<proteinExistence type="predicted"/>
<evidence type="ECO:0000313" key="3">
    <source>
        <dbReference type="EMBL" id="GMH87044.1"/>
    </source>
</evidence>
<organism evidence="3 4">
    <name type="scientific">Triparma verrucosa</name>
    <dbReference type="NCBI Taxonomy" id="1606542"/>
    <lineage>
        <taxon>Eukaryota</taxon>
        <taxon>Sar</taxon>
        <taxon>Stramenopiles</taxon>
        <taxon>Ochrophyta</taxon>
        <taxon>Bolidophyceae</taxon>
        <taxon>Parmales</taxon>
        <taxon>Triparmaceae</taxon>
        <taxon>Triparma</taxon>
    </lineage>
</organism>